<dbReference type="OrthoDB" id="10046738at2759"/>
<dbReference type="Proteomes" id="UP000663879">
    <property type="component" value="Unassembled WGS sequence"/>
</dbReference>
<dbReference type="AlphaFoldDB" id="A0A813UPS5"/>
<evidence type="ECO:0000313" key="1">
    <source>
        <dbReference type="EMBL" id="CAF0826320.1"/>
    </source>
</evidence>
<accession>A0A813UPS5</accession>
<organism evidence="1 2">
    <name type="scientific">Brachionus calyciflorus</name>
    <dbReference type="NCBI Taxonomy" id="104777"/>
    <lineage>
        <taxon>Eukaryota</taxon>
        <taxon>Metazoa</taxon>
        <taxon>Spiralia</taxon>
        <taxon>Gnathifera</taxon>
        <taxon>Rotifera</taxon>
        <taxon>Eurotatoria</taxon>
        <taxon>Monogononta</taxon>
        <taxon>Pseudotrocha</taxon>
        <taxon>Ploima</taxon>
        <taxon>Brachionidae</taxon>
        <taxon>Brachionus</taxon>
    </lineage>
</organism>
<keyword evidence="2" id="KW-1185">Reference proteome</keyword>
<dbReference type="EMBL" id="CAJNOC010001011">
    <property type="protein sequence ID" value="CAF0826320.1"/>
    <property type="molecule type" value="Genomic_DNA"/>
</dbReference>
<name>A0A813UPS5_9BILA</name>
<reference evidence="1" key="1">
    <citation type="submission" date="2021-02" db="EMBL/GenBank/DDBJ databases">
        <authorList>
            <person name="Nowell W R."/>
        </authorList>
    </citation>
    <scope>NUCLEOTIDE SEQUENCE</scope>
    <source>
        <strain evidence="1">Ploen Becks lab</strain>
    </source>
</reference>
<sequence>MGNQTRLVTKCRYVIEVINGIFKQQFKALKETPNTMLSHITDDYGKASALINVFFSERISDKDDVKEIAEAMKSKLKFKNNLERFLDLRLFNSQNSFTKIDNYKLDGFPKFEVEMIRKKITFGYYQIEQAYGYLSEHFGSNEDYEMLVSNNLAIDEYAKIIFCKMQSNFFLVIYQIQVT</sequence>
<gene>
    <name evidence="1" type="ORF">OXX778_LOCUS7737</name>
</gene>
<evidence type="ECO:0000313" key="2">
    <source>
        <dbReference type="Proteomes" id="UP000663879"/>
    </source>
</evidence>
<comment type="caution">
    <text evidence="1">The sequence shown here is derived from an EMBL/GenBank/DDBJ whole genome shotgun (WGS) entry which is preliminary data.</text>
</comment>
<protein>
    <submittedName>
        <fullName evidence="1">Uncharacterized protein</fullName>
    </submittedName>
</protein>
<proteinExistence type="predicted"/>